<dbReference type="EMBL" id="SMGQ01000012">
    <property type="protein sequence ID" value="TCK93417.1"/>
    <property type="molecule type" value="Genomic_DNA"/>
</dbReference>
<dbReference type="AlphaFoldDB" id="A0A4R1MLD7"/>
<evidence type="ECO:0000259" key="9">
    <source>
        <dbReference type="SMART" id="SM01382"/>
    </source>
</evidence>
<dbReference type="FunFam" id="4.10.950.10:FF:000001">
    <property type="entry name" value="50S ribosomal protein L2"/>
    <property type="match status" value="1"/>
</dbReference>
<dbReference type="PIRSF" id="PIRSF002158">
    <property type="entry name" value="Ribosomal_L2"/>
    <property type="match status" value="1"/>
</dbReference>
<comment type="similarity">
    <text evidence="1 7">Belongs to the universal ribosomal protein uL2 family.</text>
</comment>
<dbReference type="InterPro" id="IPR022666">
    <property type="entry name" value="Ribosomal_uL2_RNA-bd_dom"/>
</dbReference>
<dbReference type="NCBIfam" id="TIGR01171">
    <property type="entry name" value="rplB_bact"/>
    <property type="match status" value="1"/>
</dbReference>
<keyword evidence="12" id="KW-1185">Reference proteome</keyword>
<organism evidence="11 12">
    <name type="scientific">Natranaerovirga hydrolytica</name>
    <dbReference type="NCBI Taxonomy" id="680378"/>
    <lineage>
        <taxon>Bacteria</taxon>
        <taxon>Bacillati</taxon>
        <taxon>Bacillota</taxon>
        <taxon>Clostridia</taxon>
        <taxon>Lachnospirales</taxon>
        <taxon>Natranaerovirgaceae</taxon>
        <taxon>Natranaerovirga</taxon>
    </lineage>
</organism>
<reference evidence="11 12" key="1">
    <citation type="submission" date="2019-03" db="EMBL/GenBank/DDBJ databases">
        <title>Genomic Encyclopedia of Type Strains, Phase IV (KMG-IV): sequencing the most valuable type-strain genomes for metagenomic binning, comparative biology and taxonomic classification.</title>
        <authorList>
            <person name="Goeker M."/>
        </authorList>
    </citation>
    <scope>NUCLEOTIDE SEQUENCE [LARGE SCALE GENOMIC DNA]</scope>
    <source>
        <strain evidence="11 12">DSM 24176</strain>
    </source>
</reference>
<dbReference type="GO" id="GO:0002181">
    <property type="term" value="P:cytoplasmic translation"/>
    <property type="evidence" value="ECO:0007669"/>
    <property type="project" value="TreeGrafter"/>
</dbReference>
<keyword evidence="2 7" id="KW-0699">rRNA-binding</keyword>
<dbReference type="Pfam" id="PF03947">
    <property type="entry name" value="Ribosomal_L2_C"/>
    <property type="match status" value="1"/>
</dbReference>
<dbReference type="RefSeq" id="WP_132282322.1">
    <property type="nucleotide sequence ID" value="NZ_SMGQ01000012.1"/>
</dbReference>
<dbReference type="FunFam" id="2.30.30.30:FF:000001">
    <property type="entry name" value="50S ribosomal protein L2"/>
    <property type="match status" value="1"/>
</dbReference>
<dbReference type="Gene3D" id="2.40.50.140">
    <property type="entry name" value="Nucleic acid-binding proteins"/>
    <property type="match status" value="1"/>
</dbReference>
<dbReference type="OrthoDB" id="9778722at2"/>
<dbReference type="PANTHER" id="PTHR13691:SF5">
    <property type="entry name" value="LARGE RIBOSOMAL SUBUNIT PROTEIN UL2M"/>
    <property type="match status" value="1"/>
</dbReference>
<evidence type="ECO:0000256" key="8">
    <source>
        <dbReference type="SAM" id="MobiDB-lite"/>
    </source>
</evidence>
<dbReference type="GO" id="GO:0003735">
    <property type="term" value="F:structural constituent of ribosome"/>
    <property type="evidence" value="ECO:0007669"/>
    <property type="project" value="InterPro"/>
</dbReference>
<keyword evidence="4 7" id="KW-0689">Ribosomal protein</keyword>
<proteinExistence type="inferred from homology"/>
<dbReference type="SUPFAM" id="SSF50249">
    <property type="entry name" value="Nucleic acid-binding proteins"/>
    <property type="match status" value="1"/>
</dbReference>
<evidence type="ECO:0000256" key="3">
    <source>
        <dbReference type="ARBA" id="ARBA00022884"/>
    </source>
</evidence>
<evidence type="ECO:0000256" key="7">
    <source>
        <dbReference type="HAMAP-Rule" id="MF_01320"/>
    </source>
</evidence>
<dbReference type="HAMAP" id="MF_01320_B">
    <property type="entry name" value="Ribosomal_uL2_B"/>
    <property type="match status" value="1"/>
</dbReference>
<dbReference type="Proteomes" id="UP000294545">
    <property type="component" value="Unassembled WGS sequence"/>
</dbReference>
<dbReference type="SMART" id="SM01382">
    <property type="entry name" value="Ribosomal_L2_C"/>
    <property type="match status" value="1"/>
</dbReference>
<dbReference type="InterPro" id="IPR005880">
    <property type="entry name" value="Ribosomal_uL2_bac/org-type"/>
</dbReference>
<comment type="caution">
    <text evidence="11">The sequence shown here is derived from an EMBL/GenBank/DDBJ whole genome shotgun (WGS) entry which is preliminary data.</text>
</comment>
<dbReference type="InterPro" id="IPR014726">
    <property type="entry name" value="Ribosomal_uL2_dom3"/>
</dbReference>
<dbReference type="InterPro" id="IPR022669">
    <property type="entry name" value="Ribosomal_uL2_C"/>
</dbReference>
<sequence length="277" mass="30473">MGIKSYRPYTPSRRHMTTASFEEITKKTPEKSLLVTLKKNSGRNNQGKITVRHRGGGTRKKYRIIDFKRNKDGIPATVVGIEYDPNRSANIALLQYADGEKRYILSPVGLKEGAELMNGPEAEIRVGNCLPLENIPVGSQIHNIEMLPGKGGQLVRSAGNVAQLMAKEGKYATIKLPSGETRLILSRCRATIGQVGNIEHELITVGKAGRKRHMGIRPTVRGSVMNPNDHPHGGGEGKAPIGRPSPMSPWGKKTLGQKTRKKNKKSDQYIVRKRSGK</sequence>
<dbReference type="GO" id="GO:0015934">
    <property type="term" value="C:large ribosomal subunit"/>
    <property type="evidence" value="ECO:0007669"/>
    <property type="project" value="InterPro"/>
</dbReference>
<dbReference type="InterPro" id="IPR002171">
    <property type="entry name" value="Ribosomal_uL2"/>
</dbReference>
<dbReference type="SUPFAM" id="SSF50104">
    <property type="entry name" value="Translation proteins SH3-like domain"/>
    <property type="match status" value="1"/>
</dbReference>
<evidence type="ECO:0000259" key="10">
    <source>
        <dbReference type="SMART" id="SM01383"/>
    </source>
</evidence>
<dbReference type="InterPro" id="IPR012340">
    <property type="entry name" value="NA-bd_OB-fold"/>
</dbReference>
<dbReference type="PROSITE" id="PS00467">
    <property type="entry name" value="RIBOSOMAL_L2"/>
    <property type="match status" value="1"/>
</dbReference>
<dbReference type="GO" id="GO:0016740">
    <property type="term" value="F:transferase activity"/>
    <property type="evidence" value="ECO:0007669"/>
    <property type="project" value="InterPro"/>
</dbReference>
<dbReference type="InterPro" id="IPR022671">
    <property type="entry name" value="Ribosomal_uL2_CS"/>
</dbReference>
<dbReference type="PANTHER" id="PTHR13691">
    <property type="entry name" value="RIBOSOMAL PROTEIN L2"/>
    <property type="match status" value="1"/>
</dbReference>
<dbReference type="Gene3D" id="2.30.30.30">
    <property type="match status" value="1"/>
</dbReference>
<dbReference type="InterPro" id="IPR014722">
    <property type="entry name" value="Rib_uL2_dom2"/>
</dbReference>
<dbReference type="SMART" id="SM01383">
    <property type="entry name" value="Ribosomal_L2"/>
    <property type="match status" value="1"/>
</dbReference>
<evidence type="ECO:0000313" key="11">
    <source>
        <dbReference type="EMBL" id="TCK93417.1"/>
    </source>
</evidence>
<evidence type="ECO:0000256" key="2">
    <source>
        <dbReference type="ARBA" id="ARBA00022730"/>
    </source>
</evidence>
<comment type="subunit">
    <text evidence="7">Part of the 50S ribosomal subunit. Forms a bridge to the 30S subunit in the 70S ribosome.</text>
</comment>
<feature type="domain" description="Large ribosomal subunit protein uL2 RNA-binding" evidence="10">
    <location>
        <begin position="42"/>
        <end position="118"/>
    </location>
</feature>
<dbReference type="GO" id="GO:0019843">
    <property type="term" value="F:rRNA binding"/>
    <property type="evidence" value="ECO:0007669"/>
    <property type="project" value="UniProtKB-UniRule"/>
</dbReference>
<keyword evidence="5 7" id="KW-0687">Ribonucleoprotein</keyword>
<feature type="domain" description="Large ribosomal subunit protein uL2 C-terminal" evidence="9">
    <location>
        <begin position="124"/>
        <end position="253"/>
    </location>
</feature>
<comment type="function">
    <text evidence="7">One of the primary rRNA binding proteins. Required for association of the 30S and 50S subunits to form the 70S ribosome, for tRNA binding and peptide bond formation. It has been suggested to have peptidyltransferase activity; this is somewhat controversial. Makes several contacts with the 16S rRNA in the 70S ribosome.</text>
</comment>
<evidence type="ECO:0000313" key="12">
    <source>
        <dbReference type="Proteomes" id="UP000294545"/>
    </source>
</evidence>
<evidence type="ECO:0000256" key="5">
    <source>
        <dbReference type="ARBA" id="ARBA00023274"/>
    </source>
</evidence>
<protein>
    <recommendedName>
        <fullName evidence="6 7">Large ribosomal subunit protein uL2</fullName>
    </recommendedName>
</protein>
<dbReference type="Pfam" id="PF00181">
    <property type="entry name" value="Ribosomal_L2_N"/>
    <property type="match status" value="1"/>
</dbReference>
<evidence type="ECO:0000256" key="6">
    <source>
        <dbReference type="ARBA" id="ARBA00035242"/>
    </source>
</evidence>
<gene>
    <name evidence="7" type="primary">rplB</name>
    <name evidence="11" type="ORF">EDC19_1610</name>
</gene>
<accession>A0A4R1MLD7</accession>
<feature type="region of interest" description="Disordered" evidence="8">
    <location>
        <begin position="219"/>
        <end position="277"/>
    </location>
</feature>
<keyword evidence="3 7" id="KW-0694">RNA-binding</keyword>
<evidence type="ECO:0000256" key="4">
    <source>
        <dbReference type="ARBA" id="ARBA00022980"/>
    </source>
</evidence>
<name>A0A4R1MLD7_9FIRM</name>
<dbReference type="FunFam" id="2.40.50.140:FF:000003">
    <property type="entry name" value="50S ribosomal protein L2"/>
    <property type="match status" value="1"/>
</dbReference>
<dbReference type="InterPro" id="IPR008991">
    <property type="entry name" value="Translation_prot_SH3-like_sf"/>
</dbReference>
<dbReference type="Gene3D" id="4.10.950.10">
    <property type="entry name" value="Ribosomal protein L2, domain 3"/>
    <property type="match status" value="1"/>
</dbReference>
<evidence type="ECO:0000256" key="1">
    <source>
        <dbReference type="ARBA" id="ARBA00005636"/>
    </source>
</evidence>